<gene>
    <name evidence="2" type="ORF">A2159_03265</name>
</gene>
<dbReference type="AlphaFoldDB" id="A0A1F7X5R0"/>
<protein>
    <recommendedName>
        <fullName evidence="1">Methyltransferase type 11 domain-containing protein</fullName>
    </recommendedName>
</protein>
<dbReference type="GO" id="GO:0008757">
    <property type="term" value="F:S-adenosylmethionine-dependent methyltransferase activity"/>
    <property type="evidence" value="ECO:0007669"/>
    <property type="project" value="InterPro"/>
</dbReference>
<dbReference type="Proteomes" id="UP000179219">
    <property type="component" value="Unassembled WGS sequence"/>
</dbReference>
<evidence type="ECO:0000313" key="2">
    <source>
        <dbReference type="EMBL" id="OGM10402.1"/>
    </source>
</evidence>
<dbReference type="InterPro" id="IPR013216">
    <property type="entry name" value="Methyltransf_11"/>
</dbReference>
<accession>A0A1F7X5R0</accession>
<feature type="domain" description="Methyltransferase type 11" evidence="1">
    <location>
        <begin position="69"/>
        <end position="166"/>
    </location>
</feature>
<dbReference type="Pfam" id="PF08241">
    <property type="entry name" value="Methyltransf_11"/>
    <property type="match status" value="1"/>
</dbReference>
<comment type="caution">
    <text evidence="2">The sequence shown here is derived from an EMBL/GenBank/DDBJ whole genome shotgun (WGS) entry which is preliminary data.</text>
</comment>
<evidence type="ECO:0000313" key="3">
    <source>
        <dbReference type="Proteomes" id="UP000179219"/>
    </source>
</evidence>
<dbReference type="SUPFAM" id="SSF53335">
    <property type="entry name" value="S-adenosyl-L-methionine-dependent methyltransferases"/>
    <property type="match status" value="1"/>
</dbReference>
<organism evidence="2 3">
    <name type="scientific">Candidatus Woesebacteria bacterium RBG_13_34_9</name>
    <dbReference type="NCBI Taxonomy" id="1802477"/>
    <lineage>
        <taxon>Bacteria</taxon>
        <taxon>Candidatus Woeseibacteriota</taxon>
    </lineage>
</organism>
<dbReference type="InterPro" id="IPR029063">
    <property type="entry name" value="SAM-dependent_MTases_sf"/>
</dbReference>
<dbReference type="EMBL" id="MGFP01000014">
    <property type="protein sequence ID" value="OGM10402.1"/>
    <property type="molecule type" value="Genomic_DNA"/>
</dbReference>
<dbReference type="PANTHER" id="PTHR43861">
    <property type="entry name" value="TRANS-ACONITATE 2-METHYLTRANSFERASE-RELATED"/>
    <property type="match status" value="1"/>
</dbReference>
<dbReference type="Gene3D" id="3.40.50.150">
    <property type="entry name" value="Vaccinia Virus protein VP39"/>
    <property type="match status" value="1"/>
</dbReference>
<sequence length="257" mass="30035">MLLKNEKIMLRKYRESWDSFAYKNALWAVLTEHKTYRITEFFKSGQIEIDNILEFLKNLGLTYQKDRALDFGCGVGRLTRAMSKYFKEVIGVDISQKMISLAKAHNLKCKNCRFVLNEKDDLSLFKSNSFSFIYCVRTLQHLEPSLTEKYLKEFIRLLKPKGILVFQIPSVPTFYPKGIIIRIFPEILLNILRGGGFYNLINTMSLRGVPMMEMHGIKPEEIKRILKKQKAKLLSLFKDDLSGSGWVSYRYIVSKKY</sequence>
<proteinExistence type="predicted"/>
<reference evidence="2 3" key="1">
    <citation type="journal article" date="2016" name="Nat. Commun.">
        <title>Thousands of microbial genomes shed light on interconnected biogeochemical processes in an aquifer system.</title>
        <authorList>
            <person name="Anantharaman K."/>
            <person name="Brown C.T."/>
            <person name="Hug L.A."/>
            <person name="Sharon I."/>
            <person name="Castelle C.J."/>
            <person name="Probst A.J."/>
            <person name="Thomas B.C."/>
            <person name="Singh A."/>
            <person name="Wilkins M.J."/>
            <person name="Karaoz U."/>
            <person name="Brodie E.L."/>
            <person name="Williams K.H."/>
            <person name="Hubbard S.S."/>
            <person name="Banfield J.F."/>
        </authorList>
    </citation>
    <scope>NUCLEOTIDE SEQUENCE [LARGE SCALE GENOMIC DNA]</scope>
</reference>
<dbReference type="CDD" id="cd02440">
    <property type="entry name" value="AdoMet_MTases"/>
    <property type="match status" value="1"/>
</dbReference>
<evidence type="ECO:0000259" key="1">
    <source>
        <dbReference type="Pfam" id="PF08241"/>
    </source>
</evidence>
<name>A0A1F7X5R0_9BACT</name>